<evidence type="ECO:0000313" key="2">
    <source>
        <dbReference type="Proteomes" id="UP000276133"/>
    </source>
</evidence>
<sequence length="73" mass="9055">MSKRIDKSWQNRRKKILKIKKSKKIFHSRKKEILFYLKVKYKKQKLLRKWFSFGFEVGLKNIQIANKHTVINY</sequence>
<dbReference type="AlphaFoldDB" id="A0A3M7QZ16"/>
<proteinExistence type="predicted"/>
<organism evidence="1 2">
    <name type="scientific">Brachionus plicatilis</name>
    <name type="common">Marine rotifer</name>
    <name type="synonym">Brachionus muelleri</name>
    <dbReference type="NCBI Taxonomy" id="10195"/>
    <lineage>
        <taxon>Eukaryota</taxon>
        <taxon>Metazoa</taxon>
        <taxon>Spiralia</taxon>
        <taxon>Gnathifera</taxon>
        <taxon>Rotifera</taxon>
        <taxon>Eurotatoria</taxon>
        <taxon>Monogononta</taxon>
        <taxon>Pseudotrocha</taxon>
        <taxon>Ploima</taxon>
        <taxon>Brachionidae</taxon>
        <taxon>Brachionus</taxon>
    </lineage>
</organism>
<dbReference type="Proteomes" id="UP000276133">
    <property type="component" value="Unassembled WGS sequence"/>
</dbReference>
<evidence type="ECO:0000313" key="1">
    <source>
        <dbReference type="EMBL" id="RNA16600.1"/>
    </source>
</evidence>
<keyword evidence="2" id="KW-1185">Reference proteome</keyword>
<protein>
    <submittedName>
        <fullName evidence="1">Uncharacterized protein</fullName>
    </submittedName>
</protein>
<dbReference type="EMBL" id="REGN01004671">
    <property type="protein sequence ID" value="RNA16600.1"/>
    <property type="molecule type" value="Genomic_DNA"/>
</dbReference>
<gene>
    <name evidence="1" type="ORF">BpHYR1_011526</name>
</gene>
<name>A0A3M7QZ16_BRAPC</name>
<comment type="caution">
    <text evidence="1">The sequence shown here is derived from an EMBL/GenBank/DDBJ whole genome shotgun (WGS) entry which is preliminary data.</text>
</comment>
<reference evidence="1 2" key="1">
    <citation type="journal article" date="2018" name="Sci. Rep.">
        <title>Genomic signatures of local adaptation to the degree of environmental predictability in rotifers.</title>
        <authorList>
            <person name="Franch-Gras L."/>
            <person name="Hahn C."/>
            <person name="Garcia-Roger E.M."/>
            <person name="Carmona M.J."/>
            <person name="Serra M."/>
            <person name="Gomez A."/>
        </authorList>
    </citation>
    <scope>NUCLEOTIDE SEQUENCE [LARGE SCALE GENOMIC DNA]</scope>
    <source>
        <strain evidence="1">HYR1</strain>
    </source>
</reference>
<accession>A0A3M7QZ16</accession>